<name>A0ABW3M735_9PSEU</name>
<dbReference type="Proteomes" id="UP001597045">
    <property type="component" value="Unassembled WGS sequence"/>
</dbReference>
<keyword evidence="3" id="KW-1185">Reference proteome</keyword>
<comment type="caution">
    <text evidence="2">The sequence shown here is derived from an EMBL/GenBank/DDBJ whole genome shotgun (WGS) entry which is preliminary data.</text>
</comment>
<proteinExistence type="predicted"/>
<reference evidence="3" key="1">
    <citation type="journal article" date="2019" name="Int. J. Syst. Evol. Microbiol.">
        <title>The Global Catalogue of Microorganisms (GCM) 10K type strain sequencing project: providing services to taxonomists for standard genome sequencing and annotation.</title>
        <authorList>
            <consortium name="The Broad Institute Genomics Platform"/>
            <consortium name="The Broad Institute Genome Sequencing Center for Infectious Disease"/>
            <person name="Wu L."/>
            <person name="Ma J."/>
        </authorList>
    </citation>
    <scope>NUCLEOTIDE SEQUENCE [LARGE SCALE GENOMIC DNA]</scope>
    <source>
        <strain evidence="3">JCM 31486</strain>
    </source>
</reference>
<evidence type="ECO:0000313" key="3">
    <source>
        <dbReference type="Proteomes" id="UP001597045"/>
    </source>
</evidence>
<gene>
    <name evidence="2" type="ORF">ACFQ1S_07390</name>
</gene>
<feature type="transmembrane region" description="Helical" evidence="1">
    <location>
        <begin position="63"/>
        <end position="84"/>
    </location>
</feature>
<feature type="transmembrane region" description="Helical" evidence="1">
    <location>
        <begin position="90"/>
        <end position="111"/>
    </location>
</feature>
<organism evidence="2 3">
    <name type="scientific">Kibdelosporangium lantanae</name>
    <dbReference type="NCBI Taxonomy" id="1497396"/>
    <lineage>
        <taxon>Bacteria</taxon>
        <taxon>Bacillati</taxon>
        <taxon>Actinomycetota</taxon>
        <taxon>Actinomycetes</taxon>
        <taxon>Pseudonocardiales</taxon>
        <taxon>Pseudonocardiaceae</taxon>
        <taxon>Kibdelosporangium</taxon>
    </lineage>
</organism>
<accession>A0ABW3M735</accession>
<evidence type="ECO:0000313" key="2">
    <source>
        <dbReference type="EMBL" id="MFD1045424.1"/>
    </source>
</evidence>
<keyword evidence="1" id="KW-0812">Transmembrane</keyword>
<dbReference type="EMBL" id="JBHTIS010000295">
    <property type="protein sequence ID" value="MFD1045424.1"/>
    <property type="molecule type" value="Genomic_DNA"/>
</dbReference>
<protein>
    <submittedName>
        <fullName evidence="2">Uncharacterized protein</fullName>
    </submittedName>
</protein>
<keyword evidence="1" id="KW-0472">Membrane</keyword>
<sequence length="149" mass="16572">MLISDLGWTFLVHKILRARAQHKTRHMVNRRRRDVNLQVLDNFRDSAHTDQSLKTLFTRSGFVLPRIVALIYAAGVAVTFTDWYDLTAGLLVGFGALVLDVIHVIGIVWMARNAHVMSAVMREAYAQKDKSTTSATMNVDPGAHAAGVN</sequence>
<evidence type="ECO:0000256" key="1">
    <source>
        <dbReference type="SAM" id="Phobius"/>
    </source>
</evidence>
<keyword evidence="1" id="KW-1133">Transmembrane helix</keyword>